<evidence type="ECO:0008006" key="3">
    <source>
        <dbReference type="Google" id="ProtNLM"/>
    </source>
</evidence>
<proteinExistence type="predicted"/>
<gene>
    <name evidence="1" type="ORF">FB554_2476</name>
</gene>
<sequence length="228" mass="24484">MRTSRTFRRSTAPAERRRFFGHILGAGSTSGVRCVVGHWVTTPFGPFADVMVEDDEGWRTLLAPTDEIAEFVCGTYEFDEVVIAPVEVDAPGRDGVVTGPGRWSVRTPDLALDLQVAGRPLLGQALRLLPLAAAASPVCCRAVDPVARLVLPGVRTYGTALAGRHEAYGALDLHRVVDLRGSWRGRSLGVLTPVEPPVRFGFSSTPATPACVRVVTTIDEQADAKPVE</sequence>
<name>A0A542XER1_9MICO</name>
<protein>
    <recommendedName>
        <fullName evidence="3">Acetoacetate decarboxylase</fullName>
    </recommendedName>
</protein>
<evidence type="ECO:0000313" key="2">
    <source>
        <dbReference type="Proteomes" id="UP000318336"/>
    </source>
</evidence>
<accession>A0A542XER1</accession>
<dbReference type="Proteomes" id="UP000318336">
    <property type="component" value="Unassembled WGS sequence"/>
</dbReference>
<keyword evidence="2" id="KW-1185">Reference proteome</keyword>
<dbReference type="AlphaFoldDB" id="A0A542XER1"/>
<evidence type="ECO:0000313" key="1">
    <source>
        <dbReference type="EMBL" id="TQL34310.1"/>
    </source>
</evidence>
<dbReference type="OrthoDB" id="3571220at2"/>
<dbReference type="RefSeq" id="WP_142006491.1">
    <property type="nucleotide sequence ID" value="NZ_CAJTBP010000001.1"/>
</dbReference>
<dbReference type="EMBL" id="VFOK01000001">
    <property type="protein sequence ID" value="TQL34310.1"/>
    <property type="molecule type" value="Genomic_DNA"/>
</dbReference>
<organism evidence="1 2">
    <name type="scientific">Barrientosiimonas humi</name>
    <dbReference type="NCBI Taxonomy" id="999931"/>
    <lineage>
        <taxon>Bacteria</taxon>
        <taxon>Bacillati</taxon>
        <taxon>Actinomycetota</taxon>
        <taxon>Actinomycetes</taxon>
        <taxon>Micrococcales</taxon>
        <taxon>Dermacoccaceae</taxon>
        <taxon>Barrientosiimonas</taxon>
    </lineage>
</organism>
<comment type="caution">
    <text evidence="1">The sequence shown here is derived from an EMBL/GenBank/DDBJ whole genome shotgun (WGS) entry which is preliminary data.</text>
</comment>
<reference evidence="1 2" key="1">
    <citation type="submission" date="2019-06" db="EMBL/GenBank/DDBJ databases">
        <title>Sequencing the genomes of 1000 actinobacteria strains.</title>
        <authorList>
            <person name="Klenk H.-P."/>
        </authorList>
    </citation>
    <scope>NUCLEOTIDE SEQUENCE [LARGE SCALE GENOMIC DNA]</scope>
    <source>
        <strain evidence="1 2">DSM 24617</strain>
    </source>
</reference>